<dbReference type="GO" id="GO:0030428">
    <property type="term" value="C:cell septum"/>
    <property type="evidence" value="ECO:0007669"/>
    <property type="project" value="TreeGrafter"/>
</dbReference>
<name>A0A3B0X310_9ZZZZ</name>
<accession>A0A3B0X310</accession>
<dbReference type="GO" id="GO:0000917">
    <property type="term" value="P:division septum assembly"/>
    <property type="evidence" value="ECO:0007669"/>
    <property type="project" value="UniProtKB-KW"/>
</dbReference>
<dbReference type="GO" id="GO:0032153">
    <property type="term" value="C:cell division site"/>
    <property type="evidence" value="ECO:0007669"/>
    <property type="project" value="TreeGrafter"/>
</dbReference>
<reference evidence="10" key="1">
    <citation type="submission" date="2018-06" db="EMBL/GenBank/DDBJ databases">
        <authorList>
            <person name="Zhirakovskaya E."/>
        </authorList>
    </citation>
    <scope>NUCLEOTIDE SEQUENCE</scope>
</reference>
<evidence type="ECO:0000313" key="10">
    <source>
        <dbReference type="EMBL" id="VAW62668.1"/>
    </source>
</evidence>
<dbReference type="GO" id="GO:0005829">
    <property type="term" value="C:cytosol"/>
    <property type="evidence" value="ECO:0007669"/>
    <property type="project" value="TreeGrafter"/>
</dbReference>
<keyword evidence="5" id="KW-0717">Septation</keyword>
<keyword evidence="3" id="KW-0963">Cytoplasm</keyword>
<keyword evidence="4" id="KW-0132">Cell division</keyword>
<dbReference type="InterPro" id="IPR036192">
    <property type="entry name" value="Cell_div_ZapA-like_sf"/>
</dbReference>
<organism evidence="10">
    <name type="scientific">hydrothermal vent metagenome</name>
    <dbReference type="NCBI Taxonomy" id="652676"/>
    <lineage>
        <taxon>unclassified sequences</taxon>
        <taxon>metagenomes</taxon>
        <taxon>ecological metagenomes</taxon>
    </lineage>
</organism>
<dbReference type="GO" id="GO:0043093">
    <property type="term" value="P:FtsZ-dependent cytokinesis"/>
    <property type="evidence" value="ECO:0007669"/>
    <property type="project" value="TreeGrafter"/>
</dbReference>
<comment type="subcellular location">
    <subcellularLocation>
        <location evidence="1">Cytoplasm</location>
    </subcellularLocation>
</comment>
<dbReference type="AlphaFoldDB" id="A0A3B0X310"/>
<dbReference type="InterPro" id="IPR007838">
    <property type="entry name" value="Cell_div_ZapA-like"/>
</dbReference>
<dbReference type="EMBL" id="UOFH01000223">
    <property type="protein sequence ID" value="VAW62668.1"/>
    <property type="molecule type" value="Genomic_DNA"/>
</dbReference>
<evidence type="ECO:0000256" key="3">
    <source>
        <dbReference type="ARBA" id="ARBA00022490"/>
    </source>
</evidence>
<dbReference type="Gene3D" id="1.20.5.50">
    <property type="match status" value="1"/>
</dbReference>
<evidence type="ECO:0000256" key="5">
    <source>
        <dbReference type="ARBA" id="ARBA00023210"/>
    </source>
</evidence>
<proteinExistence type="predicted"/>
<dbReference type="Pfam" id="PF05164">
    <property type="entry name" value="ZapA"/>
    <property type="match status" value="1"/>
</dbReference>
<keyword evidence="6" id="KW-0131">Cell cycle</keyword>
<comment type="subunit">
    <text evidence="8">Homodimer. Interacts with FtsZ.</text>
</comment>
<evidence type="ECO:0000256" key="8">
    <source>
        <dbReference type="ARBA" id="ARBA00026068"/>
    </source>
</evidence>
<evidence type="ECO:0000256" key="4">
    <source>
        <dbReference type="ARBA" id="ARBA00022618"/>
    </source>
</evidence>
<dbReference type="InterPro" id="IPR042233">
    <property type="entry name" value="Cell_div_ZapA_N"/>
</dbReference>
<dbReference type="PANTHER" id="PTHR34981:SF1">
    <property type="entry name" value="CELL DIVISION PROTEIN ZAPA"/>
    <property type="match status" value="1"/>
</dbReference>
<dbReference type="GO" id="GO:0000921">
    <property type="term" value="P:septin ring assembly"/>
    <property type="evidence" value="ECO:0007669"/>
    <property type="project" value="TreeGrafter"/>
</dbReference>
<evidence type="ECO:0000256" key="1">
    <source>
        <dbReference type="ARBA" id="ARBA00004496"/>
    </source>
</evidence>
<dbReference type="PANTHER" id="PTHR34981">
    <property type="entry name" value="CELL DIVISION PROTEIN ZAPA"/>
    <property type="match status" value="1"/>
</dbReference>
<protein>
    <recommendedName>
        <fullName evidence="2">Cell division protein ZapA</fullName>
    </recommendedName>
    <alternativeName>
        <fullName evidence="9">Z ring-associated protein ZapA</fullName>
    </alternativeName>
</protein>
<gene>
    <name evidence="10" type="ORF">MNBD_GAMMA08-1014</name>
</gene>
<evidence type="ECO:0000256" key="2">
    <source>
        <dbReference type="ARBA" id="ARBA00015195"/>
    </source>
</evidence>
<evidence type="ECO:0000256" key="6">
    <source>
        <dbReference type="ARBA" id="ARBA00023306"/>
    </source>
</evidence>
<evidence type="ECO:0000256" key="7">
    <source>
        <dbReference type="ARBA" id="ARBA00024910"/>
    </source>
</evidence>
<comment type="function">
    <text evidence="7">Activator of cell division through the inhibition of FtsZ GTPase activity, therefore promoting FtsZ assembly into bundles of protofilaments necessary for the formation of the division Z ring. It is recruited early at mid-cell but it is not essential for cell division.</text>
</comment>
<dbReference type="Gene3D" id="3.30.160.880">
    <property type="entry name" value="Cell division protein ZapA protomer, N-terminal domain"/>
    <property type="match status" value="1"/>
</dbReference>
<dbReference type="SUPFAM" id="SSF102829">
    <property type="entry name" value="Cell division protein ZapA-like"/>
    <property type="match status" value="1"/>
</dbReference>
<sequence>MNNDNSLDIRIMDKDYRVACPADQHASLKHSASFLNDRLNEIKRKGSIIGTERIAIMAALNLAHELLGSQVSVDTLDEVDERMINLQKKIDIALHDIEVA</sequence>
<evidence type="ECO:0000256" key="9">
    <source>
        <dbReference type="ARBA" id="ARBA00033158"/>
    </source>
</evidence>